<comment type="caution">
    <text evidence="3">The sequence shown here is derived from an EMBL/GenBank/DDBJ whole genome shotgun (WGS) entry which is preliminary data.</text>
</comment>
<feature type="transmembrane region" description="Helical" evidence="2">
    <location>
        <begin position="80"/>
        <end position="104"/>
    </location>
</feature>
<keyword evidence="4" id="KW-1185">Reference proteome</keyword>
<evidence type="ECO:0000256" key="1">
    <source>
        <dbReference type="SAM" id="MobiDB-lite"/>
    </source>
</evidence>
<keyword evidence="2" id="KW-0472">Membrane</keyword>
<accession>A0ABP9BYL9</accession>
<sequence length="268" mass="28327">MSSPTGSSSPASSPPEPSPEDSRPFVVPCAALDAGAPLRWLRAGWRDLRAAPGLSMLFGVVIVLVSAGISLLAWTLGRFALLATLLSGFVFVAPLICVGLYCVSRALERGQRPALADSFVLARRVVGQAGVFALAQGVIVLLWSRAGMMVGAFFPIDESNARTLWEFLAIGSAVGSIFAALTFAVAAFSLPMIADRDVDMITAGVSSIHAVLRNKAVMLLWATIIVILTAVGFATGLLGLGLLMPWLAYAAWHGYRETLDARAWPTLD</sequence>
<feature type="transmembrane region" description="Helical" evidence="2">
    <location>
        <begin position="216"/>
        <end position="249"/>
    </location>
</feature>
<feature type="transmembrane region" description="Helical" evidence="2">
    <location>
        <begin position="53"/>
        <end position="74"/>
    </location>
</feature>
<evidence type="ECO:0000313" key="4">
    <source>
        <dbReference type="Proteomes" id="UP001499959"/>
    </source>
</evidence>
<feature type="region of interest" description="Disordered" evidence="1">
    <location>
        <begin position="1"/>
        <end position="23"/>
    </location>
</feature>
<dbReference type="Proteomes" id="UP001499959">
    <property type="component" value="Unassembled WGS sequence"/>
</dbReference>
<organism evidence="3 4">
    <name type="scientific">Lysobacter hankyongensis</name>
    <dbReference type="NCBI Taxonomy" id="1176535"/>
    <lineage>
        <taxon>Bacteria</taxon>
        <taxon>Pseudomonadati</taxon>
        <taxon>Pseudomonadota</taxon>
        <taxon>Gammaproteobacteria</taxon>
        <taxon>Lysobacterales</taxon>
        <taxon>Lysobacteraceae</taxon>
        <taxon>Lysobacter</taxon>
    </lineage>
</organism>
<proteinExistence type="predicted"/>
<feature type="transmembrane region" description="Helical" evidence="2">
    <location>
        <begin position="125"/>
        <end position="144"/>
    </location>
</feature>
<evidence type="ECO:0000313" key="3">
    <source>
        <dbReference type="EMBL" id="GAA4801966.1"/>
    </source>
</evidence>
<feature type="compositionally biased region" description="Low complexity" evidence="1">
    <location>
        <begin position="1"/>
        <end position="11"/>
    </location>
</feature>
<gene>
    <name evidence="3" type="ORF">GCM10023307_30720</name>
</gene>
<reference evidence="4" key="1">
    <citation type="journal article" date="2019" name="Int. J. Syst. Evol. Microbiol.">
        <title>The Global Catalogue of Microorganisms (GCM) 10K type strain sequencing project: providing services to taxonomists for standard genome sequencing and annotation.</title>
        <authorList>
            <consortium name="The Broad Institute Genomics Platform"/>
            <consortium name="The Broad Institute Genome Sequencing Center for Infectious Disease"/>
            <person name="Wu L."/>
            <person name="Ma J."/>
        </authorList>
    </citation>
    <scope>NUCLEOTIDE SEQUENCE [LARGE SCALE GENOMIC DNA]</scope>
    <source>
        <strain evidence="4">JCM 18204</strain>
    </source>
</reference>
<protein>
    <submittedName>
        <fullName evidence="3">DUF2189 domain-containing protein</fullName>
    </submittedName>
</protein>
<keyword evidence="2" id="KW-1133">Transmembrane helix</keyword>
<dbReference type="RefSeq" id="WP_345304232.1">
    <property type="nucleotide sequence ID" value="NZ_BAABJE010000017.1"/>
</dbReference>
<dbReference type="InterPro" id="IPR018692">
    <property type="entry name" value="DUF2189"/>
</dbReference>
<dbReference type="Pfam" id="PF09955">
    <property type="entry name" value="DUF2189"/>
    <property type="match status" value="1"/>
</dbReference>
<keyword evidence="2" id="KW-0812">Transmembrane</keyword>
<name>A0ABP9BYL9_9GAMM</name>
<dbReference type="EMBL" id="BAABJE010000017">
    <property type="protein sequence ID" value="GAA4801966.1"/>
    <property type="molecule type" value="Genomic_DNA"/>
</dbReference>
<feature type="transmembrane region" description="Helical" evidence="2">
    <location>
        <begin position="164"/>
        <end position="190"/>
    </location>
</feature>
<evidence type="ECO:0000256" key="2">
    <source>
        <dbReference type="SAM" id="Phobius"/>
    </source>
</evidence>